<dbReference type="Proteomes" id="UP000269412">
    <property type="component" value="Unassembled WGS sequence"/>
</dbReference>
<evidence type="ECO:0000256" key="3">
    <source>
        <dbReference type="ARBA" id="ARBA00023295"/>
    </source>
</evidence>
<dbReference type="EMBL" id="RBIQ01000007">
    <property type="protein sequence ID" value="RKR14389.1"/>
    <property type="molecule type" value="Genomic_DNA"/>
</dbReference>
<gene>
    <name evidence="9" type="ORF">CLV91_0464</name>
</gene>
<keyword evidence="2 9" id="KW-0378">Hydrolase</keyword>
<dbReference type="Pfam" id="PF18565">
    <property type="entry name" value="Glyco_hydro2_C5"/>
    <property type="match status" value="1"/>
</dbReference>
<proteinExistence type="inferred from homology"/>
<dbReference type="InterPro" id="IPR017853">
    <property type="entry name" value="GH"/>
</dbReference>
<dbReference type="InterPro" id="IPR036156">
    <property type="entry name" value="Beta-gal/glucu_dom_sf"/>
</dbReference>
<feature type="domain" description="Glycoside hydrolase family 2 immunoglobulin-like beta-sandwich" evidence="4">
    <location>
        <begin position="188"/>
        <end position="291"/>
    </location>
</feature>
<dbReference type="Pfam" id="PF00703">
    <property type="entry name" value="Glyco_hydro_2"/>
    <property type="match status" value="1"/>
</dbReference>
<evidence type="ECO:0000256" key="1">
    <source>
        <dbReference type="ARBA" id="ARBA00007401"/>
    </source>
</evidence>
<evidence type="ECO:0000259" key="6">
    <source>
        <dbReference type="Pfam" id="PF02837"/>
    </source>
</evidence>
<feature type="domain" description="Glycoside hydrolase family 2" evidence="8">
    <location>
        <begin position="737"/>
        <end position="838"/>
    </location>
</feature>
<dbReference type="GO" id="GO:0004553">
    <property type="term" value="F:hydrolase activity, hydrolyzing O-glycosyl compounds"/>
    <property type="evidence" value="ECO:0007669"/>
    <property type="project" value="InterPro"/>
</dbReference>
<evidence type="ECO:0000259" key="4">
    <source>
        <dbReference type="Pfam" id="PF00703"/>
    </source>
</evidence>
<comment type="caution">
    <text evidence="9">The sequence shown here is derived from an EMBL/GenBank/DDBJ whole genome shotgun (WGS) entry which is preliminary data.</text>
</comment>
<dbReference type="Pfam" id="PF02837">
    <property type="entry name" value="Glyco_hydro_2_N"/>
    <property type="match status" value="1"/>
</dbReference>
<feature type="domain" description="Glycoside hydrolase family 2 catalytic" evidence="5">
    <location>
        <begin position="298"/>
        <end position="432"/>
    </location>
</feature>
<dbReference type="InterPro" id="IPR006104">
    <property type="entry name" value="Glyco_hydro_2_N"/>
</dbReference>
<dbReference type="InterPro" id="IPR008964">
    <property type="entry name" value="Invasin/intimin_cell_adhesion"/>
</dbReference>
<organism evidence="9 10">
    <name type="scientific">Maribacter vaceletii</name>
    <dbReference type="NCBI Taxonomy" id="1206816"/>
    <lineage>
        <taxon>Bacteria</taxon>
        <taxon>Pseudomonadati</taxon>
        <taxon>Bacteroidota</taxon>
        <taxon>Flavobacteriia</taxon>
        <taxon>Flavobacteriales</taxon>
        <taxon>Flavobacteriaceae</taxon>
        <taxon>Maribacter</taxon>
    </lineage>
</organism>
<evidence type="ECO:0000256" key="2">
    <source>
        <dbReference type="ARBA" id="ARBA00022801"/>
    </source>
</evidence>
<dbReference type="PANTHER" id="PTHR42732:SF1">
    <property type="entry name" value="BETA-MANNOSIDASE"/>
    <property type="match status" value="1"/>
</dbReference>
<evidence type="ECO:0000313" key="9">
    <source>
        <dbReference type="EMBL" id="RKR14389.1"/>
    </source>
</evidence>
<dbReference type="Gene3D" id="3.20.20.80">
    <property type="entry name" value="Glycosidases"/>
    <property type="match status" value="1"/>
</dbReference>
<reference evidence="9 10" key="1">
    <citation type="submission" date="2018-10" db="EMBL/GenBank/DDBJ databases">
        <title>Genomic Encyclopedia of Archaeal and Bacterial Type Strains, Phase II (KMG-II): from individual species to whole genera.</title>
        <authorList>
            <person name="Goeker M."/>
        </authorList>
    </citation>
    <scope>NUCLEOTIDE SEQUENCE [LARGE SCALE GENOMIC DNA]</scope>
    <source>
        <strain evidence="9 10">DSM 25230</strain>
    </source>
</reference>
<dbReference type="PANTHER" id="PTHR42732">
    <property type="entry name" value="BETA-GALACTOSIDASE"/>
    <property type="match status" value="1"/>
</dbReference>
<dbReference type="PRINTS" id="PR00132">
    <property type="entry name" value="GLHYDRLASE2"/>
</dbReference>
<dbReference type="RefSeq" id="WP_121063561.1">
    <property type="nucleotide sequence ID" value="NZ_RBIQ01000007.1"/>
</dbReference>
<dbReference type="SUPFAM" id="SSF49373">
    <property type="entry name" value="Invasin/intimin cell-adhesion fragments"/>
    <property type="match status" value="1"/>
</dbReference>
<dbReference type="GO" id="GO:0005975">
    <property type="term" value="P:carbohydrate metabolic process"/>
    <property type="evidence" value="ECO:0007669"/>
    <property type="project" value="InterPro"/>
</dbReference>
<accession>A0A495ECM9</accession>
<keyword evidence="10" id="KW-1185">Reference proteome</keyword>
<sequence length="843" mass="95458">MTKVVTRILTVILVTVIVASCSSKKETTSISSISDFNFNWEFSLTDSTKKNKVWRKVNLPHDWSVEHSFDSINGEGATGYLPGGIGFYRKKFSLNIQDNEVAYLLFDGVYNNADVILNGSKLGFHPYGYSPFFYDITSNLNNGTENIIEVKVDRSRFVDSRWYTGSGIYRNVKLITKNKLHIPVWGTFVTTPKVSENEAKVNLEIKVKNNYTEDSSFKLVTELYNHNNIKVGEQSDELSVQKNSQDVFTQEIVVTSPSLWGVDSPSLYKAITTVLKGDEVFDVNETTFGIRSIVFDVDKGFFLNGENMKIKGVCLHHDGGLVGSAVPKGVWRRRFEKLREGGCNAIRVSHNPASEEFLELCDEMGFLVQDEFFDEWDNPKDKRLNKWETKVDSVTQGYGQHFQKWAKKDLTNTMLAHRNHPSIIQWSIGNEIEWTYPNSSKATGFFGNMEWTGNYFWEKSPYTIEQVKEKVRTLPKGKYDIGKTAQKLARWTKELDTTRYVIANCILPTASYETGYADALDIIGFSYRRVLYDYGHENYPNLPLMGTENLGQWHEWKAIEERPHVSGTFLWTGIDYMGESNGQWPRKTLPSGLLNQAGFEKPSFHMYKTLWSKEPSVYIATQQLDKSINKINEKTGEIVAKNSEAWKTAMWIWHNVNNHWNYTEDEMVSVEVYSNCEEVELFLNDTSLGVKKLANFEDHIYKWAVPFNAGKLEAKGIANGKTVTTTLTTAKKPTTVKLTVDKKELNADGYDVSHVVAQLVDENGNLVKNENTKITFSSQGDIKILGVDNGAATNVQDLQSNTVKTDKGRCLLIVQSLKDAPGKVTITANATNLKSESISISIK</sequence>
<dbReference type="SUPFAM" id="SSF49303">
    <property type="entry name" value="beta-Galactosidase/glucuronidase domain"/>
    <property type="match status" value="1"/>
</dbReference>
<dbReference type="AlphaFoldDB" id="A0A495ECM9"/>
<dbReference type="InterPro" id="IPR013783">
    <property type="entry name" value="Ig-like_fold"/>
</dbReference>
<dbReference type="Pfam" id="PF02836">
    <property type="entry name" value="Glyco_hydro_2_C"/>
    <property type="match status" value="1"/>
</dbReference>
<dbReference type="InterPro" id="IPR006103">
    <property type="entry name" value="Glyco_hydro_2_cat"/>
</dbReference>
<dbReference type="InterPro" id="IPR051913">
    <property type="entry name" value="GH2_Domain-Containing"/>
</dbReference>
<name>A0A495ECM9_9FLAO</name>
<dbReference type="SUPFAM" id="SSF49785">
    <property type="entry name" value="Galactose-binding domain-like"/>
    <property type="match status" value="1"/>
</dbReference>
<dbReference type="InterPro" id="IPR006101">
    <property type="entry name" value="Glyco_hydro_2"/>
</dbReference>
<evidence type="ECO:0000259" key="8">
    <source>
        <dbReference type="Pfam" id="PF18565"/>
    </source>
</evidence>
<dbReference type="Pfam" id="PF16355">
    <property type="entry name" value="DUF4982"/>
    <property type="match status" value="1"/>
</dbReference>
<evidence type="ECO:0000313" key="10">
    <source>
        <dbReference type="Proteomes" id="UP000269412"/>
    </source>
</evidence>
<dbReference type="InterPro" id="IPR008979">
    <property type="entry name" value="Galactose-bd-like_sf"/>
</dbReference>
<dbReference type="Gene3D" id="2.60.40.10">
    <property type="entry name" value="Immunoglobulins"/>
    <property type="match status" value="3"/>
</dbReference>
<dbReference type="OrthoDB" id="9801077at2"/>
<protein>
    <submittedName>
        <fullName evidence="9">Glycosyl hydrolase family 2</fullName>
    </submittedName>
</protein>
<dbReference type="PROSITE" id="PS51257">
    <property type="entry name" value="PROKAR_LIPOPROTEIN"/>
    <property type="match status" value="1"/>
</dbReference>
<evidence type="ECO:0000259" key="7">
    <source>
        <dbReference type="Pfam" id="PF16355"/>
    </source>
</evidence>
<dbReference type="InterPro" id="IPR032311">
    <property type="entry name" value="DUF4982"/>
</dbReference>
<dbReference type="Gene3D" id="2.60.120.260">
    <property type="entry name" value="Galactose-binding domain-like"/>
    <property type="match status" value="1"/>
</dbReference>
<dbReference type="SUPFAM" id="SSF51445">
    <property type="entry name" value="(Trans)glycosidases"/>
    <property type="match status" value="1"/>
</dbReference>
<feature type="domain" description="DUF4982" evidence="7">
    <location>
        <begin position="666"/>
        <end position="723"/>
    </location>
</feature>
<dbReference type="InterPro" id="IPR006102">
    <property type="entry name" value="Ig-like_GH2"/>
</dbReference>
<comment type="similarity">
    <text evidence="1">Belongs to the glycosyl hydrolase 2 family.</text>
</comment>
<evidence type="ECO:0000259" key="5">
    <source>
        <dbReference type="Pfam" id="PF02836"/>
    </source>
</evidence>
<keyword evidence="3" id="KW-0326">Glycosidase</keyword>
<dbReference type="InterPro" id="IPR040605">
    <property type="entry name" value="Glyco_hydro2_dom5"/>
</dbReference>
<feature type="domain" description="Glycosyl hydrolases family 2 sugar binding" evidence="6">
    <location>
        <begin position="85"/>
        <end position="177"/>
    </location>
</feature>